<organism evidence="10 11">
    <name type="scientific">Candidatus Amesbacteria bacterium GW2011_GWC1_48_10</name>
    <dbReference type="NCBI Taxonomy" id="1618365"/>
    <lineage>
        <taxon>Bacteria</taxon>
        <taxon>Candidatus Amesiibacteriota</taxon>
    </lineage>
</organism>
<dbReference type="Pfam" id="PF17191">
    <property type="entry name" value="RecG_wedge"/>
    <property type="match status" value="1"/>
</dbReference>
<dbReference type="SMART" id="SM00487">
    <property type="entry name" value="DEXDc"/>
    <property type="match status" value="1"/>
</dbReference>
<evidence type="ECO:0000256" key="6">
    <source>
        <dbReference type="ARBA" id="ARBA00023125"/>
    </source>
</evidence>
<keyword evidence="2" id="KW-0227">DNA damage</keyword>
<evidence type="ECO:0000259" key="8">
    <source>
        <dbReference type="PROSITE" id="PS51192"/>
    </source>
</evidence>
<evidence type="ECO:0000256" key="2">
    <source>
        <dbReference type="ARBA" id="ARBA00022763"/>
    </source>
</evidence>
<dbReference type="InterPro" id="IPR012340">
    <property type="entry name" value="NA-bd_OB-fold"/>
</dbReference>
<sequence>MDLTSPVTRLSQVGENTAGKLKKLGISTLFDLLYHLPFRYEDRTLVSPVSRLQPGETVTVIGTIDQLKNEYTKGRKFIQSGQFSDTSGTIHITWFNQPFLTRTLKSGTPVALYGKVDLFKNQPSLISPDYELPTPNHELIHMARLVPVYPETASISSKWLRARIFSLLKSLDIPEIFPAPGFLPWMQALWQVHFPSDQALAQAARRRLAFDELFLLQLTSLRRRLSWKQVRLFHRFRVDQKQVLGFISSLPFSLTPSQSQAIREILSDLSSPHPMNRLLEGDVGSGKTVVAAVAALVAHLNGFQSLLLAPTQILAQQHFQTLETLFGPYGISIGLITGASKFKIGREAGLQRNPNLQFKILVGTHALLTEKVPPDRVGLVVIDEQHRFGVLQRGKASALGISPHILTMTATPIPRTIALTLYGDLDLSLLTDQPSGRLPVKTWVVPETKRADAYNWIKSQITGSNSQAFIICPFIESSETLTSVKAAAAEFTKLEKIFPRLKLGLLHGKLKSRQKDEVISRFRAGDYQILVSTPIVEVGIDIPSATIMLIEAAERFGLAQLHQLRGRVGRSHRQSYCLLFASSPTARLKAMEQHFSGLKLAEIDLQLRGPGQIYGTAQHGLPQFKVASFEDLDLIEKAKTSAAQILPRLDQYPLLRDLVKEDKIDLIQPN</sequence>
<dbReference type="GO" id="GO:0006281">
    <property type="term" value="P:DNA repair"/>
    <property type="evidence" value="ECO:0007669"/>
    <property type="project" value="UniProtKB-KW"/>
</dbReference>
<dbReference type="NCBIfam" id="NF008168">
    <property type="entry name" value="PRK10917.2-2"/>
    <property type="match status" value="1"/>
</dbReference>
<evidence type="ECO:0000256" key="3">
    <source>
        <dbReference type="ARBA" id="ARBA00022801"/>
    </source>
</evidence>
<feature type="domain" description="Helicase C-terminal" evidence="9">
    <location>
        <begin position="449"/>
        <end position="611"/>
    </location>
</feature>
<keyword evidence="5" id="KW-0067">ATP-binding</keyword>
<dbReference type="InterPro" id="IPR011545">
    <property type="entry name" value="DEAD/DEAH_box_helicase_dom"/>
</dbReference>
<evidence type="ECO:0000256" key="4">
    <source>
        <dbReference type="ARBA" id="ARBA00022806"/>
    </source>
</evidence>
<evidence type="ECO:0000256" key="1">
    <source>
        <dbReference type="ARBA" id="ARBA00022741"/>
    </source>
</evidence>
<evidence type="ECO:0000259" key="9">
    <source>
        <dbReference type="PROSITE" id="PS51194"/>
    </source>
</evidence>
<dbReference type="PATRIC" id="fig|1618365.3.peg.413"/>
<evidence type="ECO:0000313" key="11">
    <source>
        <dbReference type="Proteomes" id="UP000034877"/>
    </source>
</evidence>
<comment type="caution">
    <text evidence="10">The sequence shown here is derived from an EMBL/GenBank/DDBJ whole genome shotgun (WGS) entry which is preliminary data.</text>
</comment>
<dbReference type="SUPFAM" id="SSF50249">
    <property type="entry name" value="Nucleic acid-binding proteins"/>
    <property type="match status" value="1"/>
</dbReference>
<dbReference type="InterPro" id="IPR047112">
    <property type="entry name" value="RecG/Mfd"/>
</dbReference>
<gene>
    <name evidence="10" type="ORF">UY22_C0015G0026</name>
</gene>
<dbReference type="AlphaFoldDB" id="A0A0G1UJ66"/>
<keyword evidence="4 10" id="KW-0347">Helicase</keyword>
<dbReference type="InterPro" id="IPR027417">
    <property type="entry name" value="P-loop_NTPase"/>
</dbReference>
<evidence type="ECO:0000256" key="5">
    <source>
        <dbReference type="ARBA" id="ARBA00022840"/>
    </source>
</evidence>
<dbReference type="CDD" id="cd04488">
    <property type="entry name" value="RecG_wedge_OBF"/>
    <property type="match status" value="1"/>
</dbReference>
<keyword evidence="7" id="KW-0234">DNA repair</keyword>
<keyword evidence="3" id="KW-0378">Hydrolase</keyword>
<dbReference type="Proteomes" id="UP000034877">
    <property type="component" value="Unassembled WGS sequence"/>
</dbReference>
<dbReference type="EMBL" id="LCPE01000015">
    <property type="protein sequence ID" value="KKU94202.1"/>
    <property type="molecule type" value="Genomic_DNA"/>
</dbReference>
<dbReference type="Pfam" id="PF00270">
    <property type="entry name" value="DEAD"/>
    <property type="match status" value="1"/>
</dbReference>
<dbReference type="PANTHER" id="PTHR47964:SF1">
    <property type="entry name" value="ATP-DEPENDENT DNA HELICASE HOMOLOG RECG, CHLOROPLASTIC"/>
    <property type="match status" value="1"/>
</dbReference>
<dbReference type="SMART" id="SM00490">
    <property type="entry name" value="HELICc"/>
    <property type="match status" value="1"/>
</dbReference>
<dbReference type="Pfam" id="PF00271">
    <property type="entry name" value="Helicase_C"/>
    <property type="match status" value="1"/>
</dbReference>
<dbReference type="GO" id="GO:0005524">
    <property type="term" value="F:ATP binding"/>
    <property type="evidence" value="ECO:0007669"/>
    <property type="project" value="UniProtKB-KW"/>
</dbReference>
<dbReference type="PROSITE" id="PS51192">
    <property type="entry name" value="HELICASE_ATP_BIND_1"/>
    <property type="match status" value="1"/>
</dbReference>
<dbReference type="GO" id="GO:0003678">
    <property type="term" value="F:DNA helicase activity"/>
    <property type="evidence" value="ECO:0007669"/>
    <property type="project" value="TreeGrafter"/>
</dbReference>
<evidence type="ECO:0000313" key="10">
    <source>
        <dbReference type="EMBL" id="KKU94202.1"/>
    </source>
</evidence>
<name>A0A0G1UJ66_9BACT</name>
<dbReference type="GO" id="GO:0003677">
    <property type="term" value="F:DNA binding"/>
    <property type="evidence" value="ECO:0007669"/>
    <property type="project" value="UniProtKB-KW"/>
</dbReference>
<dbReference type="InterPro" id="IPR001650">
    <property type="entry name" value="Helicase_C-like"/>
</dbReference>
<keyword evidence="1" id="KW-0547">Nucleotide-binding</keyword>
<accession>A0A0G1UJ66</accession>
<dbReference type="SUPFAM" id="SSF52540">
    <property type="entry name" value="P-loop containing nucleoside triphosphate hydrolases"/>
    <property type="match status" value="2"/>
</dbReference>
<dbReference type="InterPro" id="IPR033454">
    <property type="entry name" value="RecG_wedge"/>
</dbReference>
<keyword evidence="6" id="KW-0238">DNA-binding</keyword>
<dbReference type="GO" id="GO:0016787">
    <property type="term" value="F:hydrolase activity"/>
    <property type="evidence" value="ECO:0007669"/>
    <property type="project" value="UniProtKB-KW"/>
</dbReference>
<dbReference type="Gene3D" id="3.40.50.300">
    <property type="entry name" value="P-loop containing nucleotide triphosphate hydrolases"/>
    <property type="match status" value="2"/>
</dbReference>
<dbReference type="PROSITE" id="PS51194">
    <property type="entry name" value="HELICASE_CTER"/>
    <property type="match status" value="1"/>
</dbReference>
<dbReference type="PANTHER" id="PTHR47964">
    <property type="entry name" value="ATP-DEPENDENT DNA HELICASE HOMOLOG RECG, CHLOROPLASTIC"/>
    <property type="match status" value="1"/>
</dbReference>
<proteinExistence type="predicted"/>
<feature type="domain" description="Helicase ATP-binding" evidence="8">
    <location>
        <begin position="268"/>
        <end position="430"/>
    </location>
</feature>
<reference evidence="10 11" key="1">
    <citation type="journal article" date="2015" name="Nature">
        <title>rRNA introns, odd ribosomes, and small enigmatic genomes across a large radiation of phyla.</title>
        <authorList>
            <person name="Brown C.T."/>
            <person name="Hug L.A."/>
            <person name="Thomas B.C."/>
            <person name="Sharon I."/>
            <person name="Castelle C.J."/>
            <person name="Singh A."/>
            <person name="Wilkins M.J."/>
            <person name="Williams K.H."/>
            <person name="Banfield J.F."/>
        </authorList>
    </citation>
    <scope>NUCLEOTIDE SEQUENCE [LARGE SCALE GENOMIC DNA]</scope>
</reference>
<dbReference type="InterPro" id="IPR014001">
    <property type="entry name" value="Helicase_ATP-bd"/>
</dbReference>
<protein>
    <submittedName>
        <fullName evidence="10">ATP-dependent DNA helicase RecG</fullName>
    </submittedName>
</protein>
<dbReference type="Gene3D" id="2.40.50.140">
    <property type="entry name" value="Nucleic acid-binding proteins"/>
    <property type="match status" value="1"/>
</dbReference>
<evidence type="ECO:0000256" key="7">
    <source>
        <dbReference type="ARBA" id="ARBA00023204"/>
    </source>
</evidence>